<evidence type="ECO:0000256" key="1">
    <source>
        <dbReference type="ARBA" id="ARBA00022741"/>
    </source>
</evidence>
<dbReference type="GO" id="GO:0005524">
    <property type="term" value="F:ATP binding"/>
    <property type="evidence" value="ECO:0007669"/>
    <property type="project" value="UniProtKB-KW"/>
</dbReference>
<evidence type="ECO:0000259" key="4">
    <source>
        <dbReference type="PROSITE" id="PS50067"/>
    </source>
</evidence>
<reference evidence="5 6" key="1">
    <citation type="submission" date="2024-07" db="EMBL/GenBank/DDBJ databases">
        <title>Chromosome-level genome assembly of the water stick insect Ranatra chinensis (Heteroptera: Nepidae).</title>
        <authorList>
            <person name="Liu X."/>
        </authorList>
    </citation>
    <scope>NUCLEOTIDE SEQUENCE [LARGE SCALE GENOMIC DNA]</scope>
    <source>
        <strain evidence="5">Cailab_2021Rc</strain>
        <tissue evidence="5">Muscle</tissue>
    </source>
</reference>
<keyword evidence="6" id="KW-1185">Reference proteome</keyword>
<name>A0ABD0YWZ6_9HEMI</name>
<protein>
    <recommendedName>
        <fullName evidence="4">Kinesin motor domain-containing protein</fullName>
    </recommendedName>
</protein>
<sequence>MLATVSPCSSHLDETLATLRYASQASSIVNRVRVNEAPQDKIIRSVTIYPIYIPRGGSYNDHSTQILGGTATDPIITRPDRKPCDKLKLLFKLTKKTLQILDHIKYSVDHSINF</sequence>
<feature type="domain" description="Kinesin motor" evidence="4">
    <location>
        <begin position="1"/>
        <end position="28"/>
    </location>
</feature>
<dbReference type="AlphaFoldDB" id="A0ABD0YWZ6"/>
<keyword evidence="1" id="KW-0547">Nucleotide-binding</keyword>
<proteinExistence type="inferred from homology"/>
<evidence type="ECO:0000256" key="3">
    <source>
        <dbReference type="PROSITE-ProRule" id="PRU00283"/>
    </source>
</evidence>
<comment type="caution">
    <text evidence="3">Lacks conserved residue(s) required for the propagation of feature annotation.</text>
</comment>
<dbReference type="Proteomes" id="UP001558652">
    <property type="component" value="Unassembled WGS sequence"/>
</dbReference>
<keyword evidence="2" id="KW-0067">ATP-binding</keyword>
<dbReference type="Gene3D" id="3.40.850.10">
    <property type="entry name" value="Kinesin motor domain"/>
    <property type="match status" value="1"/>
</dbReference>
<organism evidence="5 6">
    <name type="scientific">Ranatra chinensis</name>
    <dbReference type="NCBI Taxonomy" id="642074"/>
    <lineage>
        <taxon>Eukaryota</taxon>
        <taxon>Metazoa</taxon>
        <taxon>Ecdysozoa</taxon>
        <taxon>Arthropoda</taxon>
        <taxon>Hexapoda</taxon>
        <taxon>Insecta</taxon>
        <taxon>Pterygota</taxon>
        <taxon>Neoptera</taxon>
        <taxon>Paraneoptera</taxon>
        <taxon>Hemiptera</taxon>
        <taxon>Heteroptera</taxon>
        <taxon>Panheteroptera</taxon>
        <taxon>Nepomorpha</taxon>
        <taxon>Nepidae</taxon>
        <taxon>Ranatrinae</taxon>
        <taxon>Ranatra</taxon>
    </lineage>
</organism>
<dbReference type="PANTHER" id="PTHR47117">
    <property type="entry name" value="STAR-RELATED LIPID TRANSFER PROTEIN 9"/>
    <property type="match status" value="1"/>
</dbReference>
<evidence type="ECO:0000313" key="6">
    <source>
        <dbReference type="Proteomes" id="UP001558652"/>
    </source>
</evidence>
<dbReference type="SUPFAM" id="SSF52540">
    <property type="entry name" value="P-loop containing nucleoside triphosphate hydrolases"/>
    <property type="match status" value="1"/>
</dbReference>
<comment type="caution">
    <text evidence="5">The sequence shown here is derived from an EMBL/GenBank/DDBJ whole genome shotgun (WGS) entry which is preliminary data.</text>
</comment>
<dbReference type="InterPro" id="IPR036961">
    <property type="entry name" value="Kinesin_motor_dom_sf"/>
</dbReference>
<accession>A0ABD0YWZ6</accession>
<dbReference type="EMBL" id="JBFDAA010000011">
    <property type="protein sequence ID" value="KAL1123704.1"/>
    <property type="molecule type" value="Genomic_DNA"/>
</dbReference>
<dbReference type="PROSITE" id="PS50067">
    <property type="entry name" value="KINESIN_MOTOR_2"/>
    <property type="match status" value="1"/>
</dbReference>
<evidence type="ECO:0000256" key="2">
    <source>
        <dbReference type="ARBA" id="ARBA00022840"/>
    </source>
</evidence>
<comment type="similarity">
    <text evidence="3">Belongs to the TRAFAC class myosin-kinesin ATPase superfamily. Kinesin family.</text>
</comment>
<dbReference type="PANTHER" id="PTHR47117:SF5">
    <property type="entry name" value="KINESIN-LIKE PROTEIN KIF14"/>
    <property type="match status" value="1"/>
</dbReference>
<gene>
    <name evidence="5" type="ORF">AAG570_001477</name>
</gene>
<dbReference type="InterPro" id="IPR001752">
    <property type="entry name" value="Kinesin_motor_dom"/>
</dbReference>
<dbReference type="InterPro" id="IPR027417">
    <property type="entry name" value="P-loop_NTPase"/>
</dbReference>
<evidence type="ECO:0000313" key="5">
    <source>
        <dbReference type="EMBL" id="KAL1123704.1"/>
    </source>
</evidence>